<feature type="compositionally biased region" description="Acidic residues" evidence="1">
    <location>
        <begin position="1"/>
        <end position="14"/>
    </location>
</feature>
<name>A0A1H6BW84_9HYPH</name>
<keyword evidence="3" id="KW-1185">Reference proteome</keyword>
<evidence type="ECO:0000313" key="2">
    <source>
        <dbReference type="EMBL" id="SEG64902.1"/>
    </source>
</evidence>
<protein>
    <submittedName>
        <fullName evidence="2">Uncharacterized protein</fullName>
    </submittedName>
</protein>
<organism evidence="2 3">
    <name type="scientific">Bosea lathyri</name>
    <dbReference type="NCBI Taxonomy" id="1036778"/>
    <lineage>
        <taxon>Bacteria</taxon>
        <taxon>Pseudomonadati</taxon>
        <taxon>Pseudomonadota</taxon>
        <taxon>Alphaproteobacteria</taxon>
        <taxon>Hyphomicrobiales</taxon>
        <taxon>Boseaceae</taxon>
        <taxon>Bosea</taxon>
    </lineage>
</organism>
<gene>
    <name evidence="2" type="ORF">SAMN04488115_108136</name>
</gene>
<accession>A0A1H6BW84</accession>
<dbReference type="OrthoDB" id="8480332at2"/>
<reference evidence="2 3" key="1">
    <citation type="submission" date="2016-10" db="EMBL/GenBank/DDBJ databases">
        <authorList>
            <person name="de Groot N.N."/>
        </authorList>
    </citation>
    <scope>NUCLEOTIDE SEQUENCE [LARGE SCALE GENOMIC DNA]</scope>
    <source>
        <strain evidence="2 3">DSM 26656</strain>
    </source>
</reference>
<proteinExistence type="predicted"/>
<feature type="compositionally biased region" description="Basic and acidic residues" evidence="1">
    <location>
        <begin position="82"/>
        <end position="92"/>
    </location>
</feature>
<feature type="compositionally biased region" description="Basic and acidic residues" evidence="1">
    <location>
        <begin position="23"/>
        <end position="32"/>
    </location>
</feature>
<dbReference type="RefSeq" id="WP_103874095.1">
    <property type="nucleotide sequence ID" value="NZ_FNUY01000008.1"/>
</dbReference>
<dbReference type="Proteomes" id="UP000236743">
    <property type="component" value="Unassembled WGS sequence"/>
</dbReference>
<evidence type="ECO:0000256" key="1">
    <source>
        <dbReference type="SAM" id="MobiDB-lite"/>
    </source>
</evidence>
<feature type="compositionally biased region" description="Polar residues" evidence="1">
    <location>
        <begin position="34"/>
        <end position="46"/>
    </location>
</feature>
<dbReference type="EMBL" id="FNUY01000008">
    <property type="protein sequence ID" value="SEG64902.1"/>
    <property type="molecule type" value="Genomic_DNA"/>
</dbReference>
<feature type="region of interest" description="Disordered" evidence="1">
    <location>
        <begin position="1"/>
        <end position="95"/>
    </location>
</feature>
<feature type="region of interest" description="Disordered" evidence="1">
    <location>
        <begin position="302"/>
        <end position="328"/>
    </location>
</feature>
<evidence type="ECO:0000313" key="3">
    <source>
        <dbReference type="Proteomes" id="UP000236743"/>
    </source>
</evidence>
<dbReference type="AlphaFoldDB" id="A0A1H6BW84"/>
<sequence>MPLENDLDIEEMDDISQVSDDAGASKEVEKPEASASSTEQDVSNTVADEGALSVVRDVVEKRTDPAAAASSATSEGAGSDPGGKDPKAKDDVEFSDVPFNKHPRFQEVLGKLKTAEVDATRYRNVQTFIDNNGIDAEEAAELLVIGGLIKTDPAEAWRRMKPTVEAVLRAAGEVLPDDLYQRVQQGELTQEAALEVSRSRATVASVNVRKSFEEQRAETARLRQQSDAETGVVQERLTTAQSWEDDRRAKDPNFDAKLPDIIKEVKQLQALGYKPVNAAGVQDQLNRAYRAVNARLQPRTAAAPGRPALAPVNGGQISGNTRPAAPASTMSIIQAELAKRAG</sequence>
<feature type="compositionally biased region" description="Low complexity" evidence="1">
    <location>
        <begin position="66"/>
        <end position="78"/>
    </location>
</feature>